<proteinExistence type="predicted"/>
<organism evidence="3 4">
    <name type="scientific">Comamonas odontotermitis</name>
    <dbReference type="NCBI Taxonomy" id="379895"/>
    <lineage>
        <taxon>Bacteria</taxon>
        <taxon>Pseudomonadati</taxon>
        <taxon>Pseudomonadota</taxon>
        <taxon>Betaproteobacteria</taxon>
        <taxon>Burkholderiales</taxon>
        <taxon>Comamonadaceae</taxon>
        <taxon>Comamonas</taxon>
    </lineage>
</organism>
<dbReference type="NCBIfam" id="NF041766">
    <property type="entry name" value="choice_anch_U"/>
    <property type="match status" value="1"/>
</dbReference>
<dbReference type="InterPro" id="IPR017946">
    <property type="entry name" value="PLC-like_Pdiesterase_TIM-brl"/>
</dbReference>
<accession>A0ABR6RCW4</accession>
<name>A0ABR6RCW4_9BURK</name>
<protein>
    <submittedName>
        <fullName evidence="3">Glycerophosphoryl diester phosphodiesterase</fullName>
    </submittedName>
</protein>
<evidence type="ECO:0000313" key="3">
    <source>
        <dbReference type="EMBL" id="MBB6576879.1"/>
    </source>
</evidence>
<dbReference type="InterPro" id="IPR030395">
    <property type="entry name" value="GP_PDE_dom"/>
</dbReference>
<dbReference type="InterPro" id="IPR053784">
    <property type="entry name" value="Choice_anch_U_dom"/>
</dbReference>
<evidence type="ECO:0000256" key="1">
    <source>
        <dbReference type="SAM" id="SignalP"/>
    </source>
</evidence>
<comment type="caution">
    <text evidence="3">The sequence shown here is derived from an EMBL/GenBank/DDBJ whole genome shotgun (WGS) entry which is preliminary data.</text>
</comment>
<keyword evidence="4" id="KW-1185">Reference proteome</keyword>
<dbReference type="PROSITE" id="PS51704">
    <property type="entry name" value="GP_PDE"/>
    <property type="match status" value="1"/>
</dbReference>
<dbReference type="PANTHER" id="PTHR46211:SF14">
    <property type="entry name" value="GLYCEROPHOSPHODIESTER PHOSPHODIESTERASE"/>
    <property type="match status" value="1"/>
</dbReference>
<dbReference type="Pfam" id="PF18203">
    <property type="entry name" value="IPTL-CTERM"/>
    <property type="match status" value="1"/>
</dbReference>
<dbReference type="EMBL" id="JACHKZ010000004">
    <property type="protein sequence ID" value="MBB6576879.1"/>
    <property type="molecule type" value="Genomic_DNA"/>
</dbReference>
<feature type="chain" id="PRO_5046028879" evidence="1">
    <location>
        <begin position="24"/>
        <end position="1062"/>
    </location>
</feature>
<dbReference type="Proteomes" id="UP000562492">
    <property type="component" value="Unassembled WGS sequence"/>
</dbReference>
<dbReference type="RefSeq" id="WP_184705800.1">
    <property type="nucleotide sequence ID" value="NZ_JACHKZ010000004.1"/>
</dbReference>
<dbReference type="Pfam" id="PF03009">
    <property type="entry name" value="GDPD"/>
    <property type="match status" value="1"/>
</dbReference>
<keyword evidence="1" id="KW-0732">Signal</keyword>
<dbReference type="Pfam" id="PF06439">
    <property type="entry name" value="3keto-disac_hyd"/>
    <property type="match status" value="1"/>
</dbReference>
<feature type="signal peptide" evidence="1">
    <location>
        <begin position="1"/>
        <end position="23"/>
    </location>
</feature>
<dbReference type="SUPFAM" id="SSF51695">
    <property type="entry name" value="PLC-like phosphodiesterases"/>
    <property type="match status" value="1"/>
</dbReference>
<dbReference type="Gene3D" id="3.20.20.190">
    <property type="entry name" value="Phosphatidylinositol (PI) phosphodiesterase"/>
    <property type="match status" value="2"/>
</dbReference>
<gene>
    <name evidence="3" type="ORF">HNP33_000929</name>
</gene>
<evidence type="ECO:0000259" key="2">
    <source>
        <dbReference type="PROSITE" id="PS51704"/>
    </source>
</evidence>
<evidence type="ECO:0000313" key="4">
    <source>
        <dbReference type="Proteomes" id="UP000562492"/>
    </source>
</evidence>
<reference evidence="3 4" key="1">
    <citation type="submission" date="2020-08" db="EMBL/GenBank/DDBJ databases">
        <title>Functional genomics of gut bacteria from endangered species of beetles.</title>
        <authorList>
            <person name="Carlos-Shanley C."/>
        </authorList>
    </citation>
    <scope>NUCLEOTIDE SEQUENCE [LARGE SCALE GENOMIC DNA]</scope>
    <source>
        <strain evidence="3 4">S00124</strain>
    </source>
</reference>
<dbReference type="Gene3D" id="2.60.120.560">
    <property type="entry name" value="Exo-inulinase, domain 1"/>
    <property type="match status" value="1"/>
</dbReference>
<sequence>MRRLPLVAAMASLLTLSFQTTLAADRAVVANMQPLQPLQALEARLAKADPQGQVYLDKVFNDKAATGLPAGWRTPGWNKGTAAIDAATGNLLIDGTANDTSMTAVMLPVELETLSNYRIDMEFTFDKVNSNTRWGSVMYRSSAEGGSPAYEPYHQFAIRQNATASNGTEFAFRKAGAWSVNSTKAFTEAIDKNRTYIASVVVYGNRVRQYLNGALLHDVVITTGLTQGGIGMQTAGLVMRVKSLKVTEQLTPLPDLDMPVTVQDTGTLAAMAPTLVQAAHAGVALDGTGVSSTLLSLDSALNLKDANGAVVGTLKAHYEQAKRNTIPLLRIDDAATVNALVAFSNGVHNLADLTLLSGDVALLKQARMALPRVRTAVDFSQRNLGTSTQDLLTISGDTNRAGAKIAILPANLSKRDFVARLQRLLITVWTSAEADTPEQAARILTSGVNGVVSANSAAYAEVLRKLPANTLLRKPLVIGHRGMPSREDENTLESARAAVAVGADAVENDIYITSDDHLVIMHDDTVNRTTTGTGAVEGMSLDQVKALRTKGKGYQVPTMREYFKAFKDKPITHVIELKSANPRIIAQLKKEMAEEGVADQSVAISFSSDQLKRSAEQMPELTGGFLNSIADSADVTSSVRNVLEATQANSSTFNPSYGAISQRTMEAAKHRGVTFWPWTVNTPADFYKYYSWGTHGITTDHAYLASDFPVEIAAKPQQGVLALNTPVSVEVDLLTQLQANRAAVANELVYLGGTAAVAQSNGGSLSFSTAGTAIVMPGYRHKMDANYSYVILGKPVTLIVGDGSHGVIGVPNVASAGSVACSSAVPGQTSSCTLVPQPGYQLLGLAASSNCPAGSWNADRSVYTTGTLTGQCQLQFDFVARPATASLAPAGKVGDVQARVSGGGAGLWAFDAGRPVAVSAASQPPQGVGFPFGLVSLQLTGGQAGQSATVELTYPEALPANAKYYKFGKTADNQTDHWYVYPNASISGNKVVLTLTDGQLGDDDLVADGVIRDPGGVAVVAGDPVTPSAQATPVPALGQAALALLSGGIGMLAWRRKRKAQA</sequence>
<dbReference type="NCBIfam" id="TIGR04174">
    <property type="entry name" value="IPTL_CTERM"/>
    <property type="match status" value="1"/>
</dbReference>
<dbReference type="PANTHER" id="PTHR46211">
    <property type="entry name" value="GLYCEROPHOSPHORYL DIESTER PHOSPHODIESTERASE"/>
    <property type="match status" value="1"/>
</dbReference>
<feature type="domain" description="GP-PDE" evidence="2">
    <location>
        <begin position="475"/>
        <end position="709"/>
    </location>
</feature>
<dbReference type="InterPro" id="IPR010496">
    <property type="entry name" value="AL/BT2_dom"/>
</dbReference>
<dbReference type="InterPro" id="IPR026442">
    <property type="entry name" value="IPTL_CTERM"/>
</dbReference>